<feature type="region of interest" description="Disordered" evidence="6">
    <location>
        <begin position="169"/>
        <end position="188"/>
    </location>
</feature>
<dbReference type="Pfam" id="PF03239">
    <property type="entry name" value="FTR1"/>
    <property type="match status" value="1"/>
</dbReference>
<evidence type="ECO:0000313" key="9">
    <source>
        <dbReference type="Proteomes" id="UP000199347"/>
    </source>
</evidence>
<keyword evidence="5 7" id="KW-0472">Membrane</keyword>
<dbReference type="STRING" id="1120955.SAMN03080610_01250"/>
<dbReference type="PANTHER" id="PTHR31632">
    <property type="entry name" value="IRON TRANSPORTER FTH1"/>
    <property type="match status" value="1"/>
</dbReference>
<evidence type="ECO:0000256" key="4">
    <source>
        <dbReference type="ARBA" id="ARBA00022989"/>
    </source>
</evidence>
<keyword evidence="9" id="KW-1185">Reference proteome</keyword>
<feature type="transmembrane region" description="Helical" evidence="7">
    <location>
        <begin position="491"/>
        <end position="509"/>
    </location>
</feature>
<proteinExistence type="inferred from homology"/>
<reference evidence="8 9" key="1">
    <citation type="submission" date="2016-10" db="EMBL/GenBank/DDBJ databases">
        <authorList>
            <person name="de Groot N.N."/>
        </authorList>
    </citation>
    <scope>NUCLEOTIDE SEQUENCE [LARGE SCALE GENOMIC DNA]</scope>
    <source>
        <strain evidence="8 9">DSM 2698</strain>
    </source>
</reference>
<evidence type="ECO:0000256" key="7">
    <source>
        <dbReference type="SAM" id="Phobius"/>
    </source>
</evidence>
<evidence type="ECO:0000256" key="6">
    <source>
        <dbReference type="SAM" id="MobiDB-lite"/>
    </source>
</evidence>
<accession>A0A1G5MZ28</accession>
<feature type="transmembrane region" description="Helical" evidence="7">
    <location>
        <begin position="37"/>
        <end position="58"/>
    </location>
</feature>
<protein>
    <submittedName>
        <fullName evidence="8">High-affinity iron transporter</fullName>
    </submittedName>
</protein>
<evidence type="ECO:0000256" key="3">
    <source>
        <dbReference type="ARBA" id="ARBA00022692"/>
    </source>
</evidence>
<dbReference type="GO" id="GO:0033573">
    <property type="term" value="C:high-affinity iron permease complex"/>
    <property type="evidence" value="ECO:0007669"/>
    <property type="project" value="InterPro"/>
</dbReference>
<keyword evidence="4 7" id="KW-1133">Transmembrane helix</keyword>
<comment type="subcellular location">
    <subcellularLocation>
        <location evidence="1">Membrane</location>
        <topology evidence="1">Multi-pass membrane protein</topology>
    </subcellularLocation>
</comment>
<dbReference type="EMBL" id="FMVW01000002">
    <property type="protein sequence ID" value="SCZ30363.1"/>
    <property type="molecule type" value="Genomic_DNA"/>
</dbReference>
<keyword evidence="3 7" id="KW-0812">Transmembrane</keyword>
<evidence type="ECO:0000256" key="2">
    <source>
        <dbReference type="ARBA" id="ARBA00008333"/>
    </source>
</evidence>
<evidence type="ECO:0000256" key="5">
    <source>
        <dbReference type="ARBA" id="ARBA00023136"/>
    </source>
</evidence>
<sequence>MLSETQTLPLAAAAPDRAAFPNAGRQKMKARPPHSSFAWPALLVVLLLSVFFAAPSYAAEPDYRGLVSKIEERLAKAADSYDAGDAEAAKDLVQGSYFEIFENLEGPIRINISAKRSYELEAEFGDIRQAIIDGVPAATVRARIEAQIAALEEVVPQLEEGVHIKAETGHAATTADASGNPPADAAPKTVEPYWQQAVDHVGKLMSDAADAYENGNADKAKALITQAQFEGYKNSLLETVIRRHVSQRQDAEFNAEFTRILGLVEDGKPARMVRASGDILVADIEDDLPGLPLLPGMENRATAASSANSKDWQGVIATIDERLAAAIETYRAGDTRKAIGAVQDTYFDVFEGSGMEAAIGARDTAFKTKLEGHFTKLVGAMRGGLEPAALEEDLATANTDFATAAEQLGGGTADSPWTLFVYSLTIILREGFEAMLVVTAMLTYLDKIGHLEKKRVVYNSVVVALVLSVATAILVQWVFEIAASQQEILEGVTMLIATVVLFTMSYWLISKAEAQKWTAYLKGKIGDSLSTGSLTALWLAGFLAVYREGAETVLFYKALAVGADASGGSSILAGFIIGLGLLAIIYFVMRYGALKLPIRPFFIFTSALLYYLAFVFAGKGVMELIEGKVLEPTLVSWVPQVPLLGIFPYVQTLAPQLVLIALALLAIPLVRRSGRPAHAG</sequence>
<comment type="similarity">
    <text evidence="2">Belongs to the oxidase-dependent Fe transporter (OFeT) (TC 9.A.10.1) family.</text>
</comment>
<name>A0A1G5MZ28_AFIMA</name>
<dbReference type="InterPro" id="IPR004923">
    <property type="entry name" value="FTR1/Fip1/EfeU"/>
</dbReference>
<feature type="transmembrane region" description="Helical" evidence="7">
    <location>
        <begin position="642"/>
        <end position="667"/>
    </location>
</feature>
<feature type="transmembrane region" description="Helical" evidence="7">
    <location>
        <begin position="456"/>
        <end position="479"/>
    </location>
</feature>
<dbReference type="AlphaFoldDB" id="A0A1G5MZ28"/>
<dbReference type="PANTHER" id="PTHR31632:SF2">
    <property type="entry name" value="PLASMA MEMBRANE IRON PERMEASE"/>
    <property type="match status" value="1"/>
</dbReference>
<gene>
    <name evidence="8" type="ORF">SAMN03080610_01250</name>
</gene>
<dbReference type="OrthoDB" id="9779283at2"/>
<feature type="transmembrane region" description="Helical" evidence="7">
    <location>
        <begin position="567"/>
        <end position="589"/>
    </location>
</feature>
<feature type="transmembrane region" description="Helical" evidence="7">
    <location>
        <begin position="529"/>
        <end position="547"/>
    </location>
</feature>
<evidence type="ECO:0000256" key="1">
    <source>
        <dbReference type="ARBA" id="ARBA00004141"/>
    </source>
</evidence>
<evidence type="ECO:0000313" key="8">
    <source>
        <dbReference type="EMBL" id="SCZ30363.1"/>
    </source>
</evidence>
<dbReference type="Proteomes" id="UP000199347">
    <property type="component" value="Unassembled WGS sequence"/>
</dbReference>
<dbReference type="GO" id="GO:0015093">
    <property type="term" value="F:ferrous iron transmembrane transporter activity"/>
    <property type="evidence" value="ECO:0007669"/>
    <property type="project" value="TreeGrafter"/>
</dbReference>
<organism evidence="8 9">
    <name type="scientific">Afifella marina DSM 2698</name>
    <dbReference type="NCBI Taxonomy" id="1120955"/>
    <lineage>
        <taxon>Bacteria</taxon>
        <taxon>Pseudomonadati</taxon>
        <taxon>Pseudomonadota</taxon>
        <taxon>Alphaproteobacteria</taxon>
        <taxon>Hyphomicrobiales</taxon>
        <taxon>Afifellaceae</taxon>
        <taxon>Afifella</taxon>
    </lineage>
</organism>
<feature type="transmembrane region" description="Helical" evidence="7">
    <location>
        <begin position="601"/>
        <end position="622"/>
    </location>
</feature>